<dbReference type="RefSeq" id="WP_320313090.1">
    <property type="nucleotide sequence ID" value="NZ_JAVIKH010000004.1"/>
</dbReference>
<organism evidence="2 3">
    <name type="scientific">Candidatus Cetobacterium colombiensis</name>
    <dbReference type="NCBI Taxonomy" id="3073100"/>
    <lineage>
        <taxon>Bacteria</taxon>
        <taxon>Fusobacteriati</taxon>
        <taxon>Fusobacteriota</taxon>
        <taxon>Fusobacteriia</taxon>
        <taxon>Fusobacteriales</taxon>
        <taxon>Fusobacteriaceae</taxon>
        <taxon>Cetobacterium</taxon>
    </lineage>
</organism>
<dbReference type="EMBL" id="JAVIKH010000004">
    <property type="protein sequence ID" value="MDX8335681.1"/>
    <property type="molecule type" value="Genomic_DNA"/>
</dbReference>
<dbReference type="Pfam" id="PF14808">
    <property type="entry name" value="TMEM164"/>
    <property type="match status" value="1"/>
</dbReference>
<feature type="transmembrane region" description="Helical" evidence="1">
    <location>
        <begin position="119"/>
        <end position="141"/>
    </location>
</feature>
<feature type="transmembrane region" description="Helical" evidence="1">
    <location>
        <begin position="90"/>
        <end position="107"/>
    </location>
</feature>
<keyword evidence="1" id="KW-0812">Transmembrane</keyword>
<comment type="caution">
    <text evidence="2">The sequence shown here is derived from an EMBL/GenBank/DDBJ whole genome shotgun (WGS) entry which is preliminary data.</text>
</comment>
<keyword evidence="3" id="KW-1185">Reference proteome</keyword>
<proteinExistence type="predicted"/>
<name>A0ABU4W829_9FUSO</name>
<sequence length="227" mass="26815">MEFELFDKLHLFYLFGYSLVFIFLYFGVACNQQPKKVMRVISFIILLIKCGELFIRYKLIGEAWYQLLPLHLCNITLIFAIFGSIFRFPPFLYATFFWSIGAVFALLTPEMREPFPHFFNISFFSTHFYIIFTAIVEYKVFKLRPSLESWTGSFLGLNVVAAGVYFINTVLGTNYLYINRKPGFSSPLNYFGDWPYYIIVVEFAYIILTLALLFLFKRKDYKVKVNR</sequence>
<dbReference type="InterPro" id="IPR011737">
    <property type="entry name" value="CHP02206_TP0381"/>
</dbReference>
<feature type="transmembrane region" description="Helical" evidence="1">
    <location>
        <begin position="196"/>
        <end position="216"/>
    </location>
</feature>
<feature type="transmembrane region" description="Helical" evidence="1">
    <location>
        <begin position="12"/>
        <end position="30"/>
    </location>
</feature>
<feature type="transmembrane region" description="Helical" evidence="1">
    <location>
        <begin position="63"/>
        <end position="83"/>
    </location>
</feature>
<evidence type="ECO:0000256" key="1">
    <source>
        <dbReference type="SAM" id="Phobius"/>
    </source>
</evidence>
<reference evidence="3" key="1">
    <citation type="submission" date="2023-07" db="EMBL/GenBank/DDBJ databases">
        <authorList>
            <person name="Colorado M.A."/>
            <person name="Villamil L.M."/>
            <person name="Melo J.F."/>
            <person name="Rodriguez J.A."/>
            <person name="Ruiz R.Y."/>
        </authorList>
    </citation>
    <scope>NUCLEOTIDE SEQUENCE [LARGE SCALE GENOMIC DNA]</scope>
    <source>
        <strain evidence="3">C33</strain>
    </source>
</reference>
<gene>
    <name evidence="2" type="ORF">RFV38_04045</name>
</gene>
<feature type="transmembrane region" description="Helical" evidence="1">
    <location>
        <begin position="153"/>
        <end position="176"/>
    </location>
</feature>
<protein>
    <submittedName>
        <fullName evidence="2">TIGR02206 family membrane protein</fullName>
    </submittedName>
</protein>
<feature type="transmembrane region" description="Helical" evidence="1">
    <location>
        <begin position="37"/>
        <end position="57"/>
    </location>
</feature>
<keyword evidence="1" id="KW-1133">Transmembrane helix</keyword>
<evidence type="ECO:0000313" key="2">
    <source>
        <dbReference type="EMBL" id="MDX8335681.1"/>
    </source>
</evidence>
<keyword evidence="1" id="KW-0472">Membrane</keyword>
<evidence type="ECO:0000313" key="3">
    <source>
        <dbReference type="Proteomes" id="UP001279681"/>
    </source>
</evidence>
<dbReference type="Proteomes" id="UP001279681">
    <property type="component" value="Unassembled WGS sequence"/>
</dbReference>
<accession>A0ABU4W829</accession>
<dbReference type="NCBIfam" id="TIGR02206">
    <property type="entry name" value="intg_mem_TP0381"/>
    <property type="match status" value="1"/>
</dbReference>